<dbReference type="Gene3D" id="3.90.660.10">
    <property type="match status" value="1"/>
</dbReference>
<feature type="domain" description="Amine oxidase" evidence="1">
    <location>
        <begin position="65"/>
        <end position="212"/>
    </location>
</feature>
<dbReference type="GeneID" id="17290713"/>
<dbReference type="PaxDb" id="55529-EKX33966"/>
<dbReference type="EnsemblProtists" id="EKX33966">
    <property type="protein sequence ID" value="EKX33966"/>
    <property type="gene ID" value="GUITHDRAFT_119828"/>
</dbReference>
<dbReference type="InterPro" id="IPR002937">
    <property type="entry name" value="Amino_oxidase"/>
</dbReference>
<dbReference type="STRING" id="905079.L1ICI8"/>
<protein>
    <recommendedName>
        <fullName evidence="1">Amine oxidase domain-containing protein</fullName>
    </recommendedName>
</protein>
<dbReference type="AlphaFoldDB" id="L1ICI8"/>
<keyword evidence="4" id="KW-1185">Reference proteome</keyword>
<dbReference type="SUPFAM" id="SSF51905">
    <property type="entry name" value="FAD/NAD(P)-binding domain"/>
    <property type="match status" value="1"/>
</dbReference>
<evidence type="ECO:0000259" key="1">
    <source>
        <dbReference type="Pfam" id="PF01593"/>
    </source>
</evidence>
<dbReference type="GO" id="GO:0016491">
    <property type="term" value="F:oxidoreductase activity"/>
    <property type="evidence" value="ECO:0007669"/>
    <property type="project" value="InterPro"/>
</dbReference>
<evidence type="ECO:0000313" key="4">
    <source>
        <dbReference type="Proteomes" id="UP000011087"/>
    </source>
</evidence>
<dbReference type="KEGG" id="gtt:GUITHDRAFT_119828"/>
<evidence type="ECO:0000313" key="2">
    <source>
        <dbReference type="EMBL" id="EKX33966.1"/>
    </source>
</evidence>
<dbReference type="PANTHER" id="PTHR10742">
    <property type="entry name" value="FLAVIN MONOAMINE OXIDASE"/>
    <property type="match status" value="1"/>
</dbReference>
<reference evidence="3" key="3">
    <citation type="submission" date="2015-06" db="UniProtKB">
        <authorList>
            <consortium name="EnsemblProtists"/>
        </authorList>
    </citation>
    <scope>IDENTIFICATION</scope>
</reference>
<name>L1ICI8_GUITC</name>
<dbReference type="InterPro" id="IPR050281">
    <property type="entry name" value="Flavin_monoamine_oxidase"/>
</dbReference>
<gene>
    <name evidence="2" type="ORF">GUITHDRAFT_119828</name>
</gene>
<dbReference type="eggNOG" id="KOG0029">
    <property type="taxonomic scope" value="Eukaryota"/>
</dbReference>
<dbReference type="HOGENOM" id="CLU_1268990_0_0_1"/>
<sequence length="218" mass="24592">MTPGASCEVYEDGDWWKAKVVQVRGGRVLVKFVGSTQTRRVELEPSCEFVLLSIAMFTRCQEIAVSLHSKVTRIVVEEKEQSSCRVEFVRREAKEKKEQKAADFVIVTLPLGVLQASAVSFSPPLPDEKLQAIHALGMGVENKVILRFSRCFWPKDVPYLQCIHPCVRFLNGHFFGKEHTLIAHLSPPLSHADIPDELLLEEVLRTCSEIFSQSSQII</sequence>
<dbReference type="InterPro" id="IPR036188">
    <property type="entry name" value="FAD/NAD-bd_sf"/>
</dbReference>
<reference evidence="2 4" key="1">
    <citation type="journal article" date="2012" name="Nature">
        <title>Algal genomes reveal evolutionary mosaicism and the fate of nucleomorphs.</title>
        <authorList>
            <consortium name="DOE Joint Genome Institute"/>
            <person name="Curtis B.A."/>
            <person name="Tanifuji G."/>
            <person name="Burki F."/>
            <person name="Gruber A."/>
            <person name="Irimia M."/>
            <person name="Maruyama S."/>
            <person name="Arias M.C."/>
            <person name="Ball S.G."/>
            <person name="Gile G.H."/>
            <person name="Hirakawa Y."/>
            <person name="Hopkins J.F."/>
            <person name="Kuo A."/>
            <person name="Rensing S.A."/>
            <person name="Schmutz J."/>
            <person name="Symeonidi A."/>
            <person name="Elias M."/>
            <person name="Eveleigh R.J."/>
            <person name="Herman E.K."/>
            <person name="Klute M.J."/>
            <person name="Nakayama T."/>
            <person name="Obornik M."/>
            <person name="Reyes-Prieto A."/>
            <person name="Armbrust E.V."/>
            <person name="Aves S.J."/>
            <person name="Beiko R.G."/>
            <person name="Coutinho P."/>
            <person name="Dacks J.B."/>
            <person name="Durnford D.G."/>
            <person name="Fast N.M."/>
            <person name="Green B.R."/>
            <person name="Grisdale C.J."/>
            <person name="Hempel F."/>
            <person name="Henrissat B."/>
            <person name="Hoppner M.P."/>
            <person name="Ishida K."/>
            <person name="Kim E."/>
            <person name="Koreny L."/>
            <person name="Kroth P.G."/>
            <person name="Liu Y."/>
            <person name="Malik S.B."/>
            <person name="Maier U.G."/>
            <person name="McRose D."/>
            <person name="Mock T."/>
            <person name="Neilson J.A."/>
            <person name="Onodera N.T."/>
            <person name="Poole A.M."/>
            <person name="Pritham E.J."/>
            <person name="Richards T.A."/>
            <person name="Rocap G."/>
            <person name="Roy S.W."/>
            <person name="Sarai C."/>
            <person name="Schaack S."/>
            <person name="Shirato S."/>
            <person name="Slamovits C.H."/>
            <person name="Spencer D.F."/>
            <person name="Suzuki S."/>
            <person name="Worden A.Z."/>
            <person name="Zauner S."/>
            <person name="Barry K."/>
            <person name="Bell C."/>
            <person name="Bharti A.K."/>
            <person name="Crow J.A."/>
            <person name="Grimwood J."/>
            <person name="Kramer R."/>
            <person name="Lindquist E."/>
            <person name="Lucas S."/>
            <person name="Salamov A."/>
            <person name="McFadden G.I."/>
            <person name="Lane C.E."/>
            <person name="Keeling P.J."/>
            <person name="Gray M.W."/>
            <person name="Grigoriev I.V."/>
            <person name="Archibald J.M."/>
        </authorList>
    </citation>
    <scope>NUCLEOTIDE SEQUENCE</scope>
    <source>
        <strain evidence="2 4">CCMP2712</strain>
    </source>
</reference>
<dbReference type="Pfam" id="PF01593">
    <property type="entry name" value="Amino_oxidase"/>
    <property type="match status" value="1"/>
</dbReference>
<organism evidence="2">
    <name type="scientific">Guillardia theta (strain CCMP2712)</name>
    <name type="common">Cryptophyte</name>
    <dbReference type="NCBI Taxonomy" id="905079"/>
    <lineage>
        <taxon>Eukaryota</taxon>
        <taxon>Cryptophyceae</taxon>
        <taxon>Pyrenomonadales</taxon>
        <taxon>Geminigeraceae</taxon>
        <taxon>Guillardia</taxon>
    </lineage>
</organism>
<accession>L1ICI8</accession>
<dbReference type="RefSeq" id="XP_005820946.1">
    <property type="nucleotide sequence ID" value="XM_005820889.1"/>
</dbReference>
<evidence type="ECO:0000313" key="3">
    <source>
        <dbReference type="EnsemblProtists" id="EKX33966"/>
    </source>
</evidence>
<dbReference type="Proteomes" id="UP000011087">
    <property type="component" value="Unassembled WGS sequence"/>
</dbReference>
<dbReference type="OrthoDB" id="9982100at2759"/>
<proteinExistence type="predicted"/>
<reference evidence="4" key="2">
    <citation type="submission" date="2012-11" db="EMBL/GenBank/DDBJ databases">
        <authorList>
            <person name="Kuo A."/>
            <person name="Curtis B.A."/>
            <person name="Tanifuji G."/>
            <person name="Burki F."/>
            <person name="Gruber A."/>
            <person name="Irimia M."/>
            <person name="Maruyama S."/>
            <person name="Arias M.C."/>
            <person name="Ball S.G."/>
            <person name="Gile G.H."/>
            <person name="Hirakawa Y."/>
            <person name="Hopkins J.F."/>
            <person name="Rensing S.A."/>
            <person name="Schmutz J."/>
            <person name="Symeonidi A."/>
            <person name="Elias M."/>
            <person name="Eveleigh R.J."/>
            <person name="Herman E.K."/>
            <person name="Klute M.J."/>
            <person name="Nakayama T."/>
            <person name="Obornik M."/>
            <person name="Reyes-Prieto A."/>
            <person name="Armbrust E.V."/>
            <person name="Aves S.J."/>
            <person name="Beiko R.G."/>
            <person name="Coutinho P."/>
            <person name="Dacks J.B."/>
            <person name="Durnford D.G."/>
            <person name="Fast N.M."/>
            <person name="Green B.R."/>
            <person name="Grisdale C."/>
            <person name="Hempe F."/>
            <person name="Henrissat B."/>
            <person name="Hoppner M.P."/>
            <person name="Ishida K.-I."/>
            <person name="Kim E."/>
            <person name="Koreny L."/>
            <person name="Kroth P.G."/>
            <person name="Liu Y."/>
            <person name="Malik S.-B."/>
            <person name="Maier U.G."/>
            <person name="McRose D."/>
            <person name="Mock T."/>
            <person name="Neilson J.A."/>
            <person name="Onodera N.T."/>
            <person name="Poole A.M."/>
            <person name="Pritham E.J."/>
            <person name="Richards T.A."/>
            <person name="Rocap G."/>
            <person name="Roy S.W."/>
            <person name="Sarai C."/>
            <person name="Schaack S."/>
            <person name="Shirato S."/>
            <person name="Slamovits C.H."/>
            <person name="Spencer D.F."/>
            <person name="Suzuki S."/>
            <person name="Worden A.Z."/>
            <person name="Zauner S."/>
            <person name="Barry K."/>
            <person name="Bell C."/>
            <person name="Bharti A.K."/>
            <person name="Crow J.A."/>
            <person name="Grimwood J."/>
            <person name="Kramer R."/>
            <person name="Lindquist E."/>
            <person name="Lucas S."/>
            <person name="Salamov A."/>
            <person name="McFadden G.I."/>
            <person name="Lane C.E."/>
            <person name="Keeling P.J."/>
            <person name="Gray M.W."/>
            <person name="Grigoriev I.V."/>
            <person name="Archibald J.M."/>
        </authorList>
    </citation>
    <scope>NUCLEOTIDE SEQUENCE</scope>
    <source>
        <strain evidence="4">CCMP2712</strain>
    </source>
</reference>
<dbReference type="EMBL" id="JH993123">
    <property type="protein sequence ID" value="EKX33966.1"/>
    <property type="molecule type" value="Genomic_DNA"/>
</dbReference>
<dbReference type="PANTHER" id="PTHR10742:SF415">
    <property type="entry name" value="CHROMOSOME UNDETERMINED SCAFFOLD_56, WHOLE GENOME SHOTGUN SEQUENCE"/>
    <property type="match status" value="1"/>
</dbReference>